<keyword evidence="1" id="KW-0472">Membrane</keyword>
<reference evidence="2 3" key="1">
    <citation type="journal article" date="2014" name="Int. J. Syst. Evol. Microbiol.">
        <title>Complete genome sequence of Corynebacterium casei LMG S-19264T (=DSM 44701T), isolated from a smear-ripened cheese.</title>
        <authorList>
            <consortium name="US DOE Joint Genome Institute (JGI-PGF)"/>
            <person name="Walter F."/>
            <person name="Albersmeier A."/>
            <person name="Kalinowski J."/>
            <person name="Ruckert C."/>
        </authorList>
    </citation>
    <scope>NUCLEOTIDE SEQUENCE [LARGE SCALE GENOMIC DNA]</scope>
    <source>
        <strain evidence="2 3">CGMCC 1.12976</strain>
    </source>
</reference>
<accession>A0A917B0T9</accession>
<keyword evidence="3" id="KW-1185">Reference proteome</keyword>
<sequence>MQSRIVAAALTLPVFAAMLWFAIPRGTWIRVLIAMAMIAAIYGGAVYLLSRVRIDIEPDGLIENGFFAHDRRIAAKRIASAVFIPVYRGQSLETTPQLFLLDASGELLVRMRGQYWSTADINAVASAFGAPVRTVDEPLTRAQLRVDYVDHLYWFERWPWVRVACLVGGIAALSLVLIVLLSSTTVD</sequence>
<organism evidence="2 3">
    <name type="scientific">Subtercola lobariae</name>
    <dbReference type="NCBI Taxonomy" id="1588641"/>
    <lineage>
        <taxon>Bacteria</taxon>
        <taxon>Bacillati</taxon>
        <taxon>Actinomycetota</taxon>
        <taxon>Actinomycetes</taxon>
        <taxon>Micrococcales</taxon>
        <taxon>Microbacteriaceae</taxon>
        <taxon>Subtercola</taxon>
    </lineage>
</organism>
<evidence type="ECO:0000313" key="3">
    <source>
        <dbReference type="Proteomes" id="UP000598775"/>
    </source>
</evidence>
<name>A0A917B0T9_9MICO</name>
<evidence type="ECO:0000313" key="2">
    <source>
        <dbReference type="EMBL" id="GGF12444.1"/>
    </source>
</evidence>
<dbReference type="Proteomes" id="UP000598775">
    <property type="component" value="Unassembled WGS sequence"/>
</dbReference>
<keyword evidence="1" id="KW-1133">Transmembrane helix</keyword>
<protein>
    <submittedName>
        <fullName evidence="2">Uncharacterized protein</fullName>
    </submittedName>
</protein>
<evidence type="ECO:0000256" key="1">
    <source>
        <dbReference type="SAM" id="Phobius"/>
    </source>
</evidence>
<dbReference type="EMBL" id="BMGP01000001">
    <property type="protein sequence ID" value="GGF12444.1"/>
    <property type="molecule type" value="Genomic_DNA"/>
</dbReference>
<feature type="transmembrane region" description="Helical" evidence="1">
    <location>
        <begin position="29"/>
        <end position="49"/>
    </location>
</feature>
<proteinExistence type="predicted"/>
<comment type="caution">
    <text evidence="2">The sequence shown here is derived from an EMBL/GenBank/DDBJ whole genome shotgun (WGS) entry which is preliminary data.</text>
</comment>
<keyword evidence="1" id="KW-0812">Transmembrane</keyword>
<dbReference type="AlphaFoldDB" id="A0A917B0T9"/>
<gene>
    <name evidence="2" type="ORF">GCM10011399_02970</name>
</gene>
<feature type="transmembrane region" description="Helical" evidence="1">
    <location>
        <begin position="160"/>
        <end position="181"/>
    </location>
</feature>
<feature type="transmembrane region" description="Helical" evidence="1">
    <location>
        <begin position="5"/>
        <end position="23"/>
    </location>
</feature>